<keyword evidence="2" id="KW-1185">Reference proteome</keyword>
<dbReference type="Proteomes" id="UP000541109">
    <property type="component" value="Unassembled WGS sequence"/>
</dbReference>
<name>A0A839A9Q5_9HYPH</name>
<dbReference type="RefSeq" id="WP_182161337.1">
    <property type="nucleotide sequence ID" value="NZ_JACFXV010000029.1"/>
</dbReference>
<accession>A0A839A9Q5</accession>
<organism evidence="1 2">
    <name type="scientific">Stappia albiluteola</name>
    <dbReference type="NCBI Taxonomy" id="2758565"/>
    <lineage>
        <taxon>Bacteria</taxon>
        <taxon>Pseudomonadati</taxon>
        <taxon>Pseudomonadota</taxon>
        <taxon>Alphaproteobacteria</taxon>
        <taxon>Hyphomicrobiales</taxon>
        <taxon>Stappiaceae</taxon>
        <taxon>Stappia</taxon>
    </lineage>
</organism>
<reference evidence="1 2" key="1">
    <citation type="submission" date="2020-07" db="EMBL/GenBank/DDBJ databases">
        <title>Stappia sp., F7233, whole genome shotgun sequencing project.</title>
        <authorList>
            <person name="Jiang S."/>
            <person name="Liu Z.W."/>
            <person name="Du Z.J."/>
        </authorList>
    </citation>
    <scope>NUCLEOTIDE SEQUENCE [LARGE SCALE GENOMIC DNA]</scope>
    <source>
        <strain evidence="1 2">F7233</strain>
    </source>
</reference>
<dbReference type="AlphaFoldDB" id="A0A839A9Q5"/>
<dbReference type="EMBL" id="JACFXV010000029">
    <property type="protein sequence ID" value="MBA5775667.1"/>
    <property type="molecule type" value="Genomic_DNA"/>
</dbReference>
<evidence type="ECO:0000313" key="2">
    <source>
        <dbReference type="Proteomes" id="UP000541109"/>
    </source>
</evidence>
<gene>
    <name evidence="1" type="ORF">H2509_00850</name>
</gene>
<evidence type="ECO:0000313" key="1">
    <source>
        <dbReference type="EMBL" id="MBA5775667.1"/>
    </source>
</evidence>
<protein>
    <submittedName>
        <fullName evidence="1">Uncharacterized protein</fullName>
    </submittedName>
</protein>
<proteinExistence type="predicted"/>
<sequence>MFAFGLVGFAVALVLSNSVLLTLPLSYCIGVSGGKTQAVTQTWIGMLEGKIRGIGLSIELGMLAAVDAFMKSSSLTRVIREIWPPRWS</sequence>
<comment type="caution">
    <text evidence="1">The sequence shown here is derived from an EMBL/GenBank/DDBJ whole genome shotgun (WGS) entry which is preliminary data.</text>
</comment>